<protein>
    <submittedName>
        <fullName evidence="2">Flavodoxin family protein</fullName>
    </submittedName>
</protein>
<dbReference type="EMBL" id="VSSS01000062">
    <property type="protein sequence ID" value="TYL89175.1"/>
    <property type="molecule type" value="Genomic_DNA"/>
</dbReference>
<gene>
    <name evidence="2" type="ORF">FXB40_36945</name>
</gene>
<dbReference type="GO" id="GO:0016491">
    <property type="term" value="F:oxidoreductase activity"/>
    <property type="evidence" value="ECO:0007669"/>
    <property type="project" value="InterPro"/>
</dbReference>
<dbReference type="InterPro" id="IPR005025">
    <property type="entry name" value="FMN_Rdtase-like_dom"/>
</dbReference>
<proteinExistence type="predicted"/>
<keyword evidence="3" id="KW-1185">Reference proteome</keyword>
<feature type="domain" description="NADPH-dependent FMN reductase-like" evidence="1">
    <location>
        <begin position="115"/>
        <end position="256"/>
    </location>
</feature>
<comment type="caution">
    <text evidence="2">The sequence shown here is derived from an EMBL/GenBank/DDBJ whole genome shotgun (WGS) entry which is preliminary data.</text>
</comment>
<name>A0A5D3K3F8_9BRAD</name>
<dbReference type="SUPFAM" id="SSF52218">
    <property type="entry name" value="Flavoproteins"/>
    <property type="match status" value="1"/>
</dbReference>
<sequence length="373" mass="41724">MRSRQGTAVPLVEEIVLAIEIRKGMPPTKLDRKTFEKRFRSRLADPAFDHLQTEIAALLDAAWDGYSNSRKSPRTRRAGPGYADPDYDLAIDWIRAKEAIDDARRRHDDPAQRARILIINGSSRSEHTCPGEMSKSWRMVKLAEPCFYEMGFDVDILDLSRLTSEYGKQIHPCKSCVSTSMALCHWPCSCYPNYSLGQTDDWMNEIYPLWVAAHGIMIITPVNWYHTPTVLKAMIDRLVCADGGNPDPTSTHGKTAVEAKALELNGWPYPRHLKGRHFGIVAHGDSVGAETVRRSLSDWLTDMQLISAGGLAESDGYVGYMKPYAVSHKEFDQDRGFQEEVLNVARALGAAVDLARAGHLENPGKGLKQPYPK</sequence>
<dbReference type="Proteomes" id="UP000324758">
    <property type="component" value="Unassembled WGS sequence"/>
</dbReference>
<evidence type="ECO:0000313" key="3">
    <source>
        <dbReference type="Proteomes" id="UP000324758"/>
    </source>
</evidence>
<dbReference type="OrthoDB" id="580941at2"/>
<dbReference type="AlphaFoldDB" id="A0A5D3K3F8"/>
<organism evidence="2 3">
    <name type="scientific">Bradyrhizobium rifense</name>
    <dbReference type="NCBI Taxonomy" id="515499"/>
    <lineage>
        <taxon>Bacteria</taxon>
        <taxon>Pseudomonadati</taxon>
        <taxon>Pseudomonadota</taxon>
        <taxon>Alphaproteobacteria</taxon>
        <taxon>Hyphomicrobiales</taxon>
        <taxon>Nitrobacteraceae</taxon>
        <taxon>Bradyrhizobium</taxon>
    </lineage>
</organism>
<evidence type="ECO:0000259" key="1">
    <source>
        <dbReference type="Pfam" id="PF03358"/>
    </source>
</evidence>
<dbReference type="InterPro" id="IPR029039">
    <property type="entry name" value="Flavoprotein-like_sf"/>
</dbReference>
<dbReference type="Gene3D" id="3.40.50.360">
    <property type="match status" value="1"/>
</dbReference>
<dbReference type="Pfam" id="PF03358">
    <property type="entry name" value="FMN_red"/>
    <property type="match status" value="1"/>
</dbReference>
<evidence type="ECO:0000313" key="2">
    <source>
        <dbReference type="EMBL" id="TYL89175.1"/>
    </source>
</evidence>
<reference evidence="2 3" key="1">
    <citation type="submission" date="2019-08" db="EMBL/GenBank/DDBJ databases">
        <title>Bradyrhizobium hipponensis sp. nov., a rhizobium isolated from a Lupinus angustifolius root nodule in Tunisia.</title>
        <authorList>
            <person name="Off K."/>
            <person name="Rejili M."/>
            <person name="Mars M."/>
            <person name="Brachmann A."/>
            <person name="Marin M."/>
        </authorList>
    </citation>
    <scope>NUCLEOTIDE SEQUENCE [LARGE SCALE GENOMIC DNA]</scope>
    <source>
        <strain evidence="2 3">CTAW71</strain>
    </source>
</reference>
<accession>A0A5D3K3F8</accession>